<dbReference type="Proteomes" id="UP000887576">
    <property type="component" value="Unplaced"/>
</dbReference>
<organism evidence="1 2">
    <name type="scientific">Panagrolaimus sp. JU765</name>
    <dbReference type="NCBI Taxonomy" id="591449"/>
    <lineage>
        <taxon>Eukaryota</taxon>
        <taxon>Metazoa</taxon>
        <taxon>Ecdysozoa</taxon>
        <taxon>Nematoda</taxon>
        <taxon>Chromadorea</taxon>
        <taxon>Rhabditida</taxon>
        <taxon>Tylenchina</taxon>
        <taxon>Panagrolaimomorpha</taxon>
        <taxon>Panagrolaimoidea</taxon>
        <taxon>Panagrolaimidae</taxon>
        <taxon>Panagrolaimus</taxon>
    </lineage>
</organism>
<evidence type="ECO:0000313" key="1">
    <source>
        <dbReference type="Proteomes" id="UP000887576"/>
    </source>
</evidence>
<sequence>MPGIEEQPGQTFSTTVGLLYVFNLIVGTGALALPKAFQTAGWALGTVLLLISGFVSYICATFIVESMSVANAMIKFEKNKSNTQEDDESDETEESAEEQYVKQRKAFDITERVELSQMSYMFLGKVGVIGTYLILTLYLFGDLAIYSATVPKSLMNVLCESPNTTDITSNLPCYSGHFDDFSRQTVYRICVGLFATFCLPMVLIGMTKTKYIQLATTVSRWTAFSLMILLASLQLLQDGPQASPPAANFHGFGSLFGVSIYAFMCHHSIPGLITPIKDKTYFNYKMVYVYGVIFLFYCTLSVTGSFAFHTVQDVYTLNFLHDDKTSLFYTIIDYFLALFPVFTLTSSYIIVAITLTNNLRVLVSLLKPSTTSETNNVEHEALLNESDSEDVIELRSTPSQVTQYSNVTSQFTHYVIPVIAIFFPTILSFFNDNVLWLASVTGSYPGVGVQFVIPSCLILGARKFSKENLHHKIPSAFKSPFIHDFWPILTLIWAAFTIINVTIHFFHFG</sequence>
<name>A0AC34Q8N4_9BILA</name>
<proteinExistence type="predicted"/>
<dbReference type="WBParaSite" id="JU765_v2.g14138.t1">
    <property type="protein sequence ID" value="JU765_v2.g14138.t1"/>
    <property type="gene ID" value="JU765_v2.g14138"/>
</dbReference>
<evidence type="ECO:0000313" key="2">
    <source>
        <dbReference type="WBParaSite" id="JU765_v2.g14138.t1"/>
    </source>
</evidence>
<reference evidence="2" key="1">
    <citation type="submission" date="2022-11" db="UniProtKB">
        <authorList>
            <consortium name="WormBaseParasite"/>
        </authorList>
    </citation>
    <scope>IDENTIFICATION</scope>
</reference>
<accession>A0AC34Q8N4</accession>
<protein>
    <submittedName>
        <fullName evidence="2">Amino acid transporter transmembrane domain-containing protein</fullName>
    </submittedName>
</protein>